<name>A0ABT6S5P9_9ACTN</name>
<dbReference type="Pfam" id="PF00294">
    <property type="entry name" value="PfkB"/>
    <property type="match status" value="1"/>
</dbReference>
<comment type="caution">
    <text evidence="5">The sequence shown here is derived from an EMBL/GenBank/DDBJ whole genome shotgun (WGS) entry which is preliminary data.</text>
</comment>
<dbReference type="PANTHER" id="PTHR43320">
    <property type="entry name" value="SUGAR KINASE"/>
    <property type="match status" value="1"/>
</dbReference>
<evidence type="ECO:0000256" key="2">
    <source>
        <dbReference type="ARBA" id="ARBA00022679"/>
    </source>
</evidence>
<evidence type="ECO:0000256" key="1">
    <source>
        <dbReference type="ARBA" id="ARBA00010688"/>
    </source>
</evidence>
<dbReference type="InterPro" id="IPR029056">
    <property type="entry name" value="Ribokinase-like"/>
</dbReference>
<keyword evidence="3 5" id="KW-0418">Kinase</keyword>
<dbReference type="InterPro" id="IPR011611">
    <property type="entry name" value="PfkB_dom"/>
</dbReference>
<reference evidence="5 6" key="1">
    <citation type="submission" date="2023-05" db="EMBL/GenBank/DDBJ databases">
        <title>Draft genome sequence of Streptomyces sp. B-S-A6 isolated from a cave soil in Thailand.</title>
        <authorList>
            <person name="Chamroensaksri N."/>
            <person name="Muangham S."/>
        </authorList>
    </citation>
    <scope>NUCLEOTIDE SEQUENCE [LARGE SCALE GENOMIC DNA]</scope>
    <source>
        <strain evidence="5 6">B-S-A6</strain>
    </source>
</reference>
<dbReference type="EMBL" id="JASCIQ010000004">
    <property type="protein sequence ID" value="MDI3403372.1"/>
    <property type="molecule type" value="Genomic_DNA"/>
</dbReference>
<gene>
    <name evidence="5" type="ORF">QIS96_05975</name>
</gene>
<organism evidence="5 6">
    <name type="scientific">Streptomyces cavernicola</name>
    <dbReference type="NCBI Taxonomy" id="3043613"/>
    <lineage>
        <taxon>Bacteria</taxon>
        <taxon>Bacillati</taxon>
        <taxon>Actinomycetota</taxon>
        <taxon>Actinomycetes</taxon>
        <taxon>Kitasatosporales</taxon>
        <taxon>Streptomycetaceae</taxon>
        <taxon>Streptomyces</taxon>
    </lineage>
</organism>
<dbReference type="InterPro" id="IPR052700">
    <property type="entry name" value="Carb_kinase_PfkB-like"/>
</dbReference>
<keyword evidence="2" id="KW-0808">Transferase</keyword>
<evidence type="ECO:0000259" key="4">
    <source>
        <dbReference type="Pfam" id="PF00294"/>
    </source>
</evidence>
<feature type="domain" description="Carbohydrate kinase PfkB" evidence="4">
    <location>
        <begin position="31"/>
        <end position="289"/>
    </location>
</feature>
<dbReference type="SUPFAM" id="SSF53613">
    <property type="entry name" value="Ribokinase-like"/>
    <property type="match status" value="1"/>
</dbReference>
<dbReference type="CDD" id="cd01168">
    <property type="entry name" value="adenosine_kinase"/>
    <property type="match status" value="1"/>
</dbReference>
<dbReference type="RefSeq" id="WP_282541312.1">
    <property type="nucleotide sequence ID" value="NZ_JASCIQ010000004.1"/>
</dbReference>
<evidence type="ECO:0000256" key="3">
    <source>
        <dbReference type="ARBA" id="ARBA00022777"/>
    </source>
</evidence>
<dbReference type="GO" id="GO:0016301">
    <property type="term" value="F:kinase activity"/>
    <property type="evidence" value="ECO:0007669"/>
    <property type="project" value="UniProtKB-KW"/>
</dbReference>
<keyword evidence="6" id="KW-1185">Reference proteome</keyword>
<protein>
    <submittedName>
        <fullName evidence="5">Adenosine kinase</fullName>
    </submittedName>
</protein>
<dbReference type="Proteomes" id="UP001223978">
    <property type="component" value="Unassembled WGS sequence"/>
</dbReference>
<accession>A0ABT6S5P9</accession>
<dbReference type="Gene3D" id="3.40.1190.20">
    <property type="match status" value="1"/>
</dbReference>
<proteinExistence type="inferred from homology"/>
<comment type="similarity">
    <text evidence="1">Belongs to the carbohydrate kinase PfkB family.</text>
</comment>
<sequence>MLGIMGDLVEDVVVWMAEPVQHGTDTDVQIFRTRGGSGANVASFAARLGPTRFIGCVGDDHLGRSLVADLESDGVEVCVQRRGDTGTIVVLIDRSGERTMLPQRAACTLLDNVPEAWLDGLDLLHVPAYTFDGRPVGQTAVDVVRRAKRHGAMISIDASSTGMLARFGLPAFFELLRDLNPDFLIANEDEAEFLGLSKAGEPGRNLVLLPDTVVVAKAGPDPTTVHQPGAGRFTVPVPAVTDIRDLTGAGDAFAAGFLSAFLKSKDLHSACVGGHEAAARVLASPGASLKATS</sequence>
<dbReference type="PANTHER" id="PTHR43320:SF3">
    <property type="entry name" value="CARBOHYDRATE KINASE PFKB DOMAIN-CONTAINING PROTEIN"/>
    <property type="match status" value="1"/>
</dbReference>
<evidence type="ECO:0000313" key="6">
    <source>
        <dbReference type="Proteomes" id="UP001223978"/>
    </source>
</evidence>
<evidence type="ECO:0000313" key="5">
    <source>
        <dbReference type="EMBL" id="MDI3403372.1"/>
    </source>
</evidence>